<dbReference type="EMBL" id="JAUESC010000384">
    <property type="protein sequence ID" value="KAK0580643.1"/>
    <property type="molecule type" value="Genomic_DNA"/>
</dbReference>
<evidence type="ECO:0000313" key="2">
    <source>
        <dbReference type="EMBL" id="KAK0580643.1"/>
    </source>
</evidence>
<dbReference type="PROSITE" id="PS50878">
    <property type="entry name" value="RT_POL"/>
    <property type="match status" value="1"/>
</dbReference>
<dbReference type="InterPro" id="IPR043502">
    <property type="entry name" value="DNA/RNA_pol_sf"/>
</dbReference>
<name>A0AA39RV09_ACESA</name>
<dbReference type="AlphaFoldDB" id="A0AA39RV09"/>
<keyword evidence="3" id="KW-1185">Reference proteome</keyword>
<dbReference type="PANTHER" id="PTHR33116:SF86">
    <property type="entry name" value="REVERSE TRANSCRIPTASE DOMAIN-CONTAINING PROTEIN"/>
    <property type="match status" value="1"/>
</dbReference>
<dbReference type="InterPro" id="IPR002156">
    <property type="entry name" value="RNaseH_domain"/>
</dbReference>
<dbReference type="CDD" id="cd06222">
    <property type="entry name" value="RNase_H_like"/>
    <property type="match status" value="1"/>
</dbReference>
<reference evidence="2" key="1">
    <citation type="journal article" date="2022" name="Plant J.">
        <title>Strategies of tolerance reflected in two North American maple genomes.</title>
        <authorList>
            <person name="McEvoy S.L."/>
            <person name="Sezen U.U."/>
            <person name="Trouern-Trend A."/>
            <person name="McMahon S.M."/>
            <person name="Schaberg P.G."/>
            <person name="Yang J."/>
            <person name="Wegrzyn J.L."/>
            <person name="Swenson N.G."/>
        </authorList>
    </citation>
    <scope>NUCLEOTIDE SEQUENCE</scope>
    <source>
        <strain evidence="2">NS2018</strain>
    </source>
</reference>
<dbReference type="InterPro" id="IPR044730">
    <property type="entry name" value="RNase_H-like_dom_plant"/>
</dbReference>
<evidence type="ECO:0000313" key="3">
    <source>
        <dbReference type="Proteomes" id="UP001168877"/>
    </source>
</evidence>
<dbReference type="GO" id="GO:0004523">
    <property type="term" value="F:RNA-DNA hybrid ribonuclease activity"/>
    <property type="evidence" value="ECO:0007669"/>
    <property type="project" value="InterPro"/>
</dbReference>
<protein>
    <recommendedName>
        <fullName evidence="1">Reverse transcriptase domain-containing protein</fullName>
    </recommendedName>
</protein>
<evidence type="ECO:0000259" key="1">
    <source>
        <dbReference type="PROSITE" id="PS50878"/>
    </source>
</evidence>
<dbReference type="Pfam" id="PF13456">
    <property type="entry name" value="RVT_3"/>
    <property type="match status" value="1"/>
</dbReference>
<proteinExistence type="predicted"/>
<dbReference type="GO" id="GO:0003676">
    <property type="term" value="F:nucleic acid binding"/>
    <property type="evidence" value="ECO:0007669"/>
    <property type="project" value="InterPro"/>
</dbReference>
<feature type="domain" description="Reverse transcriptase" evidence="1">
    <location>
        <begin position="1"/>
        <end position="194"/>
    </location>
</feature>
<gene>
    <name evidence="2" type="ORF">LWI29_004599</name>
</gene>
<dbReference type="Proteomes" id="UP001168877">
    <property type="component" value="Unassembled WGS sequence"/>
</dbReference>
<organism evidence="2 3">
    <name type="scientific">Acer saccharum</name>
    <name type="common">Sugar maple</name>
    <dbReference type="NCBI Taxonomy" id="4024"/>
    <lineage>
        <taxon>Eukaryota</taxon>
        <taxon>Viridiplantae</taxon>
        <taxon>Streptophyta</taxon>
        <taxon>Embryophyta</taxon>
        <taxon>Tracheophyta</taxon>
        <taxon>Spermatophyta</taxon>
        <taxon>Magnoliopsida</taxon>
        <taxon>eudicotyledons</taxon>
        <taxon>Gunneridae</taxon>
        <taxon>Pentapetalae</taxon>
        <taxon>rosids</taxon>
        <taxon>malvids</taxon>
        <taxon>Sapindales</taxon>
        <taxon>Sapindaceae</taxon>
        <taxon>Hippocastanoideae</taxon>
        <taxon>Acereae</taxon>
        <taxon>Acer</taxon>
    </lineage>
</organism>
<dbReference type="InterPro" id="IPR000477">
    <property type="entry name" value="RT_dom"/>
</dbReference>
<dbReference type="SUPFAM" id="SSF56672">
    <property type="entry name" value="DNA/RNA polymerases"/>
    <property type="match status" value="1"/>
</dbReference>
<dbReference type="PANTHER" id="PTHR33116">
    <property type="entry name" value="REVERSE TRANSCRIPTASE ZINC-BINDING DOMAIN-CONTAINING PROTEIN-RELATED-RELATED"/>
    <property type="match status" value="1"/>
</dbReference>
<comment type="caution">
    <text evidence="2">The sequence shown here is derived from an EMBL/GenBank/DDBJ whole genome shotgun (WGS) entry which is preliminary data.</text>
</comment>
<dbReference type="Pfam" id="PF00078">
    <property type="entry name" value="RVT_1"/>
    <property type="match status" value="1"/>
</dbReference>
<sequence>MVGFECLHALRCKVNGKKKGFMSLKLDMSKAYNRVEWCFVEGMLRRLGFSEKWVALVMDCISSVSYSFILNGNICGRIIPSRGLRQGDPLSPYLFLLCAEGLSSLIFDSERRGLFSGFRCSRWGPKITHLFFADDSLLFTRASREECLNIRNLLELYSVASGQCINFSKSAVCFSKQVSQADRCVLATILGMTVVGCHSKYLGLPCVIGRNKRASFEDIKDRVWKKLQGWSSRFFSSGGKEVLIKAVVQAIPVYSMNLFRLPVSLIQELHRLCARFWWGGGSSKRKLHWCSWDRLCKPKVEGGLGFKDLASFNQAMLAKQFWRLLQFPDSWLLGCLRLVIIRIILFSLVESDALSVVDLISAKVTPSSDVGIIIHDILNLVSSWFVSFNFVPRLANRVAHSLAKLALDYEGRSVWIGDCPLVVESLVLGDCPGSV</sequence>
<reference evidence="2" key="2">
    <citation type="submission" date="2023-06" db="EMBL/GenBank/DDBJ databases">
        <authorList>
            <person name="Swenson N.G."/>
            <person name="Wegrzyn J.L."/>
            <person name="Mcevoy S.L."/>
        </authorList>
    </citation>
    <scope>NUCLEOTIDE SEQUENCE</scope>
    <source>
        <strain evidence="2">NS2018</strain>
        <tissue evidence="2">Leaf</tissue>
    </source>
</reference>
<accession>A0AA39RV09</accession>